<keyword evidence="6" id="KW-1185">Reference proteome</keyword>
<dbReference type="SMART" id="SM00421">
    <property type="entry name" value="HTH_LUXR"/>
    <property type="match status" value="1"/>
</dbReference>
<accession>A0A2T7BIQ8</accession>
<evidence type="ECO:0000256" key="2">
    <source>
        <dbReference type="ARBA" id="ARBA00023125"/>
    </source>
</evidence>
<dbReference type="PANTHER" id="PTHR44688">
    <property type="entry name" value="DNA-BINDING TRANSCRIPTIONAL ACTIVATOR DEVR_DOSR"/>
    <property type="match status" value="1"/>
</dbReference>
<reference evidence="5 6" key="1">
    <citation type="submission" date="2018-04" db="EMBL/GenBank/DDBJ databases">
        <title>Chitinophaga fuyangensis sp. nov., isolated from soil in a chemical factory.</title>
        <authorList>
            <person name="Chen K."/>
        </authorList>
    </citation>
    <scope>NUCLEOTIDE SEQUENCE [LARGE SCALE GENOMIC DNA]</scope>
    <source>
        <strain evidence="5 6">LY-1</strain>
    </source>
</reference>
<dbReference type="SUPFAM" id="SSF46894">
    <property type="entry name" value="C-terminal effector domain of the bipartite response regulators"/>
    <property type="match status" value="1"/>
</dbReference>
<sequence length="273" mass="31885">MPNLFCMQIQRSLSPTYEKHLQDIFYAKDTFDERQIPQLFQKAAVLHTALHHTSPVFFLVDYTRSQYLVMSGGTKIITTYDPREFMEGGIPMLRSIYQRDDFKVYNESIFPANIDFLSSQPQHLHQEFIFTYNFRIRNKAGRDVQLLQRGCYITSAATGLPLFSLGTATDITLFKKDTLIHHTIERQYDVKGRPVQALMAENHFYPQEEDRLLTTQEHRILSYMAEGWSSKQIAAHVNIAENTVSNHRKNMLRKTNTKNMAELIAYAFRHRLL</sequence>
<dbReference type="CDD" id="cd06170">
    <property type="entry name" value="LuxR_C_like"/>
    <property type="match status" value="1"/>
</dbReference>
<dbReference type="PANTHER" id="PTHR44688:SF16">
    <property type="entry name" value="DNA-BINDING TRANSCRIPTIONAL ACTIVATOR DEVR_DOSR"/>
    <property type="match status" value="1"/>
</dbReference>
<evidence type="ECO:0000313" key="6">
    <source>
        <dbReference type="Proteomes" id="UP000244450"/>
    </source>
</evidence>
<dbReference type="Gene3D" id="3.30.450.20">
    <property type="entry name" value="PAS domain"/>
    <property type="match status" value="1"/>
</dbReference>
<protein>
    <recommendedName>
        <fullName evidence="4">HTH luxR-type domain-containing protein</fullName>
    </recommendedName>
</protein>
<name>A0A2T7BIQ8_9BACT</name>
<dbReference type="EMBL" id="QCYK01000002">
    <property type="protein sequence ID" value="PUZ26170.1"/>
    <property type="molecule type" value="Genomic_DNA"/>
</dbReference>
<keyword evidence="3" id="KW-0804">Transcription</keyword>
<dbReference type="AlphaFoldDB" id="A0A2T7BIQ8"/>
<dbReference type="InterPro" id="IPR000792">
    <property type="entry name" value="Tscrpt_reg_LuxR_C"/>
</dbReference>
<comment type="caution">
    <text evidence="5">The sequence shown here is derived from an EMBL/GenBank/DDBJ whole genome shotgun (WGS) entry which is preliminary data.</text>
</comment>
<dbReference type="Pfam" id="PF00196">
    <property type="entry name" value="GerE"/>
    <property type="match status" value="1"/>
</dbReference>
<organism evidence="5 6">
    <name type="scientific">Chitinophaga parva</name>
    <dbReference type="NCBI Taxonomy" id="2169414"/>
    <lineage>
        <taxon>Bacteria</taxon>
        <taxon>Pseudomonadati</taxon>
        <taxon>Bacteroidota</taxon>
        <taxon>Chitinophagia</taxon>
        <taxon>Chitinophagales</taxon>
        <taxon>Chitinophagaceae</taxon>
        <taxon>Chitinophaga</taxon>
    </lineage>
</organism>
<dbReference type="PROSITE" id="PS50043">
    <property type="entry name" value="HTH_LUXR_2"/>
    <property type="match status" value="1"/>
</dbReference>
<proteinExistence type="predicted"/>
<feature type="domain" description="HTH luxR-type" evidence="4">
    <location>
        <begin position="206"/>
        <end position="271"/>
    </location>
</feature>
<dbReference type="InterPro" id="IPR036388">
    <property type="entry name" value="WH-like_DNA-bd_sf"/>
</dbReference>
<dbReference type="Gene3D" id="1.10.10.10">
    <property type="entry name" value="Winged helix-like DNA-binding domain superfamily/Winged helix DNA-binding domain"/>
    <property type="match status" value="1"/>
</dbReference>
<dbReference type="PRINTS" id="PR00038">
    <property type="entry name" value="HTHLUXR"/>
</dbReference>
<dbReference type="InterPro" id="IPR016032">
    <property type="entry name" value="Sig_transdc_resp-reg_C-effctor"/>
</dbReference>
<evidence type="ECO:0000256" key="1">
    <source>
        <dbReference type="ARBA" id="ARBA00023015"/>
    </source>
</evidence>
<dbReference type="Proteomes" id="UP000244450">
    <property type="component" value="Unassembled WGS sequence"/>
</dbReference>
<evidence type="ECO:0000256" key="3">
    <source>
        <dbReference type="ARBA" id="ARBA00023163"/>
    </source>
</evidence>
<evidence type="ECO:0000313" key="5">
    <source>
        <dbReference type="EMBL" id="PUZ26170.1"/>
    </source>
</evidence>
<dbReference type="PROSITE" id="PS00622">
    <property type="entry name" value="HTH_LUXR_1"/>
    <property type="match status" value="1"/>
</dbReference>
<dbReference type="OrthoDB" id="1727128at2"/>
<gene>
    <name evidence="5" type="ORF">DCC81_18205</name>
</gene>
<dbReference type="GO" id="GO:0003677">
    <property type="term" value="F:DNA binding"/>
    <property type="evidence" value="ECO:0007669"/>
    <property type="project" value="UniProtKB-KW"/>
</dbReference>
<keyword evidence="1" id="KW-0805">Transcription regulation</keyword>
<dbReference type="GO" id="GO:0006355">
    <property type="term" value="P:regulation of DNA-templated transcription"/>
    <property type="evidence" value="ECO:0007669"/>
    <property type="project" value="InterPro"/>
</dbReference>
<evidence type="ECO:0000259" key="4">
    <source>
        <dbReference type="PROSITE" id="PS50043"/>
    </source>
</evidence>
<keyword evidence="2" id="KW-0238">DNA-binding</keyword>